<keyword evidence="1" id="KW-0378">Hydrolase</keyword>
<protein>
    <recommendedName>
        <fullName evidence="1">rRNA N-glycosylase</fullName>
        <ecNumber evidence="1">3.2.2.22</ecNumber>
    </recommendedName>
</protein>
<dbReference type="GO" id="GO:0030598">
    <property type="term" value="F:rRNA N-glycosylase activity"/>
    <property type="evidence" value="ECO:0007669"/>
    <property type="project" value="UniProtKB-EC"/>
</dbReference>
<name>K3YE11_SETIT</name>
<accession>K3YE11</accession>
<keyword evidence="1" id="KW-0611">Plant defense</keyword>
<dbReference type="PANTHER" id="PTHR33453">
    <property type="match status" value="1"/>
</dbReference>
<dbReference type="Proteomes" id="UP000004995">
    <property type="component" value="Unassembled WGS sequence"/>
</dbReference>
<dbReference type="InterPro" id="IPR001574">
    <property type="entry name" value="Ribosome_inactivat_prot"/>
</dbReference>
<dbReference type="FunCoup" id="K3YE11">
    <property type="interactions" value="9"/>
</dbReference>
<keyword evidence="3" id="KW-1185">Reference proteome</keyword>
<dbReference type="InterPro" id="IPR036041">
    <property type="entry name" value="Ribosome-inact_prot_sf"/>
</dbReference>
<dbReference type="STRING" id="4555.K3YE11"/>
<dbReference type="EnsemblPlants" id="KQK97736">
    <property type="protein sequence ID" value="KQK97736"/>
    <property type="gene ID" value="SETIT_012470mg"/>
</dbReference>
<evidence type="ECO:0000313" key="3">
    <source>
        <dbReference type="Proteomes" id="UP000004995"/>
    </source>
</evidence>
<comment type="similarity">
    <text evidence="1">Belongs to the ribosome-inactivating protein family.</text>
</comment>
<evidence type="ECO:0000313" key="2">
    <source>
        <dbReference type="EnsemblPlants" id="KQK97736"/>
    </source>
</evidence>
<dbReference type="HOGENOM" id="CLU_074934_0_0_1"/>
<keyword evidence="1" id="KW-0800">Toxin</keyword>
<dbReference type="GO" id="GO:0090729">
    <property type="term" value="F:toxin activity"/>
    <property type="evidence" value="ECO:0007669"/>
    <property type="project" value="UniProtKB-KW"/>
</dbReference>
<dbReference type="EMBL" id="AGNK02004391">
    <property type="status" value="NOT_ANNOTATED_CDS"/>
    <property type="molecule type" value="Genomic_DNA"/>
</dbReference>
<dbReference type="eggNOG" id="ENOG502R83X">
    <property type="taxonomic scope" value="Eukaryota"/>
</dbReference>
<reference evidence="3" key="1">
    <citation type="journal article" date="2012" name="Nat. Biotechnol.">
        <title>Reference genome sequence of the model plant Setaria.</title>
        <authorList>
            <person name="Bennetzen J.L."/>
            <person name="Schmutz J."/>
            <person name="Wang H."/>
            <person name="Percifield R."/>
            <person name="Hawkins J."/>
            <person name="Pontaroli A.C."/>
            <person name="Estep M."/>
            <person name="Feng L."/>
            <person name="Vaughn J.N."/>
            <person name="Grimwood J."/>
            <person name="Jenkins J."/>
            <person name="Barry K."/>
            <person name="Lindquist E."/>
            <person name="Hellsten U."/>
            <person name="Deshpande S."/>
            <person name="Wang X."/>
            <person name="Wu X."/>
            <person name="Mitros T."/>
            <person name="Triplett J."/>
            <person name="Yang X."/>
            <person name="Ye C.Y."/>
            <person name="Mauro-Herrera M."/>
            <person name="Wang L."/>
            <person name="Li P."/>
            <person name="Sharma M."/>
            <person name="Sharma R."/>
            <person name="Ronald P.C."/>
            <person name="Panaud O."/>
            <person name="Kellogg E.A."/>
            <person name="Brutnell T.P."/>
            <person name="Doust A.N."/>
            <person name="Tuskan G.A."/>
            <person name="Rokhsar D."/>
            <person name="Devos K.M."/>
        </authorList>
    </citation>
    <scope>NUCLEOTIDE SEQUENCE [LARGE SCALE GENOMIC DNA]</scope>
    <source>
        <strain evidence="3">cv. Yugu1</strain>
    </source>
</reference>
<dbReference type="GO" id="GO:0017148">
    <property type="term" value="P:negative regulation of translation"/>
    <property type="evidence" value="ECO:0007669"/>
    <property type="project" value="UniProtKB-KW"/>
</dbReference>
<comment type="catalytic activity">
    <reaction evidence="1">
        <text>Endohydrolysis of the N-glycosidic bond at one specific adenosine on the 28S rRNA.</text>
        <dbReference type="EC" id="3.2.2.22"/>
    </reaction>
</comment>
<dbReference type="InterPro" id="IPR016138">
    <property type="entry name" value="Ribosome_inactivat_prot_sub1"/>
</dbReference>
<dbReference type="OMA" id="ANRTHHW"/>
<dbReference type="InParanoid" id="K3YE11"/>
<evidence type="ECO:0000256" key="1">
    <source>
        <dbReference type="RuleBase" id="RU004915"/>
    </source>
</evidence>
<dbReference type="GO" id="GO:0006952">
    <property type="term" value="P:defense response"/>
    <property type="evidence" value="ECO:0007669"/>
    <property type="project" value="UniProtKB-KW"/>
</dbReference>
<reference evidence="2" key="2">
    <citation type="submission" date="2018-08" db="UniProtKB">
        <authorList>
            <consortium name="EnsemblPlants"/>
        </authorList>
    </citation>
    <scope>IDENTIFICATION</scope>
    <source>
        <strain evidence="2">Yugu1</strain>
    </source>
</reference>
<keyword evidence="1" id="KW-0652">Protein synthesis inhibitor</keyword>
<dbReference type="PANTHER" id="PTHR33453:SF3">
    <property type="entry name" value="RRNA N-GLYCOSYLASE"/>
    <property type="match status" value="1"/>
</dbReference>
<dbReference type="EC" id="3.2.2.22" evidence="1"/>
<dbReference type="Gramene" id="KQK97736">
    <property type="protein sequence ID" value="KQK97736"/>
    <property type="gene ID" value="SETIT_012470mg"/>
</dbReference>
<proteinExistence type="inferred from homology"/>
<dbReference type="AlphaFoldDB" id="K3YE11"/>
<dbReference type="Pfam" id="PF00161">
    <property type="entry name" value="RIP"/>
    <property type="match status" value="1"/>
</dbReference>
<organism evidence="2 3">
    <name type="scientific">Setaria italica</name>
    <name type="common">Foxtail millet</name>
    <name type="synonym">Panicum italicum</name>
    <dbReference type="NCBI Taxonomy" id="4555"/>
    <lineage>
        <taxon>Eukaryota</taxon>
        <taxon>Viridiplantae</taxon>
        <taxon>Streptophyta</taxon>
        <taxon>Embryophyta</taxon>
        <taxon>Tracheophyta</taxon>
        <taxon>Spermatophyta</taxon>
        <taxon>Magnoliopsida</taxon>
        <taxon>Liliopsida</taxon>
        <taxon>Poales</taxon>
        <taxon>Poaceae</taxon>
        <taxon>PACMAD clade</taxon>
        <taxon>Panicoideae</taxon>
        <taxon>Panicodae</taxon>
        <taxon>Paniceae</taxon>
        <taxon>Cenchrinae</taxon>
        <taxon>Setaria</taxon>
    </lineage>
</organism>
<sequence>MLLVAWNVGARCRTEVRPVREASPSPWLLHHTLLVHHSRFLAAVQSHSSGHPGPAAAAAARSRRGGRETSLVVVNLRGEDDRDRVALALHAHDLCLAGFRNRSHHWHAFPGHEHALPGSTPLPFGSTYRDLIGGLANLPSLPLGRGPALQAARALAAYDPASDDADAGAVGPAKRGLAALAVATSESPRLRPVREAVSEGTSYIEHWDTICYEVTRARRTGVWGGPFAELLRERAGIRGEEDALAVVDVLVNRTLGDVLTAHALRP</sequence>
<dbReference type="SUPFAM" id="SSF56371">
    <property type="entry name" value="Ribosome inactivating proteins (RIP)"/>
    <property type="match status" value="1"/>
</dbReference>
<dbReference type="Gene3D" id="3.40.420.10">
    <property type="entry name" value="Ricin (A subunit), domain 1"/>
    <property type="match status" value="1"/>
</dbReference>